<reference evidence="1 2" key="1">
    <citation type="submission" date="2020-08" db="EMBL/GenBank/DDBJ databases">
        <title>Sequencing the genomes of 1000 actinobacteria strains.</title>
        <authorList>
            <person name="Klenk H.-P."/>
        </authorList>
    </citation>
    <scope>NUCLEOTIDE SEQUENCE [LARGE SCALE GENOMIC DNA]</scope>
    <source>
        <strain evidence="1 2">DSM 20419</strain>
    </source>
</reference>
<dbReference type="EMBL" id="JACHWJ010000003">
    <property type="protein sequence ID" value="MBB2957881.1"/>
    <property type="molecule type" value="Genomic_DNA"/>
</dbReference>
<evidence type="ECO:0000313" key="1">
    <source>
        <dbReference type="EMBL" id="MBB2957881.1"/>
    </source>
</evidence>
<proteinExistence type="predicted"/>
<protein>
    <submittedName>
        <fullName evidence="1">Uncharacterized protein</fullName>
    </submittedName>
</protein>
<keyword evidence="2" id="KW-1185">Reference proteome</keyword>
<dbReference type="Proteomes" id="UP000545286">
    <property type="component" value="Unassembled WGS sequence"/>
</dbReference>
<name>A0A7W4UP00_9MICO</name>
<dbReference type="RefSeq" id="WP_183624729.1">
    <property type="nucleotide sequence ID" value="NZ_JACHWJ010000003.1"/>
</dbReference>
<comment type="caution">
    <text evidence="1">The sequence shown here is derived from an EMBL/GenBank/DDBJ whole genome shotgun (WGS) entry which is preliminary data.</text>
</comment>
<organism evidence="1 2">
    <name type="scientific">Pseudoclavibacter helvolus</name>
    <dbReference type="NCBI Taxonomy" id="255205"/>
    <lineage>
        <taxon>Bacteria</taxon>
        <taxon>Bacillati</taxon>
        <taxon>Actinomycetota</taxon>
        <taxon>Actinomycetes</taxon>
        <taxon>Micrococcales</taxon>
        <taxon>Microbacteriaceae</taxon>
        <taxon>Pseudoclavibacter</taxon>
    </lineage>
</organism>
<evidence type="ECO:0000313" key="2">
    <source>
        <dbReference type="Proteomes" id="UP000545286"/>
    </source>
</evidence>
<accession>A0A7W4UP00</accession>
<sequence length="48" mass="5636">MKKVTGLFAGRDRVVGGKGRTRRNAFKNKFLPERVKARRFAEKSRERE</sequence>
<gene>
    <name evidence="1" type="ORF">FHX72_002026</name>
</gene>
<dbReference type="AlphaFoldDB" id="A0A7W4UP00"/>